<dbReference type="Pfam" id="PF22013">
    <property type="entry name" value="PG_1098_Fer"/>
    <property type="match status" value="1"/>
</dbReference>
<organism evidence="3 4">
    <name type="scientific">Muriicola marianensis</name>
    <dbReference type="NCBI Taxonomy" id="1324801"/>
    <lineage>
        <taxon>Bacteria</taxon>
        <taxon>Pseudomonadati</taxon>
        <taxon>Bacteroidota</taxon>
        <taxon>Flavobacteriia</taxon>
        <taxon>Flavobacteriales</taxon>
        <taxon>Flavobacteriaceae</taxon>
        <taxon>Muriicola</taxon>
    </lineage>
</organism>
<dbReference type="InterPro" id="IPR029063">
    <property type="entry name" value="SAM-dependent_MTases_sf"/>
</dbReference>
<feature type="domain" description="PG-1098 ferredoxin-like" evidence="2">
    <location>
        <begin position="280"/>
        <end position="322"/>
    </location>
</feature>
<evidence type="ECO:0000259" key="1">
    <source>
        <dbReference type="Pfam" id="PF18096"/>
    </source>
</evidence>
<protein>
    <recommendedName>
        <fullName evidence="5">Class I SAM-dependent methyltransferase</fullName>
    </recommendedName>
</protein>
<evidence type="ECO:0000313" key="4">
    <source>
        <dbReference type="Proteomes" id="UP000625780"/>
    </source>
</evidence>
<dbReference type="Gene3D" id="3.40.50.150">
    <property type="entry name" value="Vaccinia Virus protein VP39"/>
    <property type="match status" value="1"/>
</dbReference>
<dbReference type="Gene3D" id="1.10.10.1110">
    <property type="entry name" value="Methyltransferase PG1098, N-terminal domain"/>
    <property type="match status" value="1"/>
</dbReference>
<reference evidence="4" key="1">
    <citation type="journal article" date="2019" name="Int. J. Syst. Evol. Microbiol.">
        <title>The Global Catalogue of Microorganisms (GCM) 10K type strain sequencing project: providing services to taxonomists for standard genome sequencing and annotation.</title>
        <authorList>
            <consortium name="The Broad Institute Genomics Platform"/>
            <consortium name="The Broad Institute Genome Sequencing Center for Infectious Disease"/>
            <person name="Wu L."/>
            <person name="Ma J."/>
        </authorList>
    </citation>
    <scope>NUCLEOTIDE SEQUENCE [LARGE SCALE GENOMIC DNA]</scope>
    <source>
        <strain evidence="4">CGMCC 1.12606</strain>
    </source>
</reference>
<dbReference type="InterPro" id="IPR054168">
    <property type="entry name" value="PG_1098_Fer"/>
</dbReference>
<evidence type="ECO:0008006" key="5">
    <source>
        <dbReference type="Google" id="ProtNLM"/>
    </source>
</evidence>
<proteinExistence type="predicted"/>
<evidence type="ECO:0000259" key="2">
    <source>
        <dbReference type="Pfam" id="PF22013"/>
    </source>
</evidence>
<sequence>MNKNILKTGVQEFIDKYYNTDIMSVLLSKPAFDDISSKELAQQLSGKKKAKDKLPTWFRTPGIYYPPGINLEQTSSEITARYKARLVSGNKMADLTGGFGVDTFFFSEQIPDLIHCECDEELHQIAKHNAVALCQKQTDFLCADGMAFLQQTEKTFDWLFLDPGRRDAGKKKVFLLSECEPNVTLYLDLLLSKAERVMIKASPMLDLSAGIKELQHVRSIHVVAVENEVKEILWILQKGSAPEEISVKTVNLTKDREEKFDFKWQEEAVTDADFSPPLNYLYEPNSAILKAGAFKLIGNSMRIYKLHEQSHLYTSEQLVPFPGRVFKVEKVMPANKKHLGPLKGQKVNVTTRNFPMTVAQIRKKFSFKDGGDIYLFFTTDYLGKNIAIQCSKIIEEDSSK</sequence>
<evidence type="ECO:0000313" key="3">
    <source>
        <dbReference type="EMBL" id="GGD41424.1"/>
    </source>
</evidence>
<feature type="domain" description="THUMP-like" evidence="1">
    <location>
        <begin position="323"/>
        <end position="392"/>
    </location>
</feature>
<dbReference type="InterPro" id="IPR041497">
    <property type="entry name" value="Thump-like"/>
</dbReference>
<comment type="caution">
    <text evidence="3">The sequence shown here is derived from an EMBL/GenBank/DDBJ whole genome shotgun (WGS) entry which is preliminary data.</text>
</comment>
<gene>
    <name evidence="3" type="ORF">GCM10011361_05590</name>
</gene>
<dbReference type="SUPFAM" id="SSF53335">
    <property type="entry name" value="S-adenosyl-L-methionine-dependent methyltransferases"/>
    <property type="match status" value="1"/>
</dbReference>
<dbReference type="Pfam" id="PF18096">
    <property type="entry name" value="Thump_like"/>
    <property type="match status" value="1"/>
</dbReference>
<name>A0ABQ1QTK3_9FLAO</name>
<accession>A0ABQ1QTK3</accession>
<keyword evidence="4" id="KW-1185">Reference proteome</keyword>
<dbReference type="EMBL" id="BMFH01000001">
    <property type="protein sequence ID" value="GGD41424.1"/>
    <property type="molecule type" value="Genomic_DNA"/>
</dbReference>
<dbReference type="Proteomes" id="UP000625780">
    <property type="component" value="Unassembled WGS sequence"/>
</dbReference>